<dbReference type="Pfam" id="PF16125">
    <property type="entry name" value="DUF4837"/>
    <property type="match status" value="1"/>
</dbReference>
<dbReference type="AlphaFoldDB" id="A0A5C8GK89"/>
<gene>
    <name evidence="1" type="ORF">ETF27_04575</name>
</gene>
<dbReference type="PROSITE" id="PS51257">
    <property type="entry name" value="PROKAR_LIPOPROTEIN"/>
    <property type="match status" value="1"/>
</dbReference>
<dbReference type="OrthoDB" id="1115230at2"/>
<organism evidence="1 2">
    <name type="scientific">Prevotella brunnea</name>
    <dbReference type="NCBI Taxonomy" id="2508867"/>
    <lineage>
        <taxon>Bacteria</taxon>
        <taxon>Pseudomonadati</taxon>
        <taxon>Bacteroidota</taxon>
        <taxon>Bacteroidia</taxon>
        <taxon>Bacteroidales</taxon>
        <taxon>Prevotellaceae</taxon>
        <taxon>Prevotella</taxon>
    </lineage>
</organism>
<accession>A0A5C8GK89</accession>
<name>A0A5C8GK89_9BACT</name>
<dbReference type="RefSeq" id="WP_130829624.1">
    <property type="nucleotide sequence ID" value="NZ_SDIK01000030.1"/>
</dbReference>
<protein>
    <submittedName>
        <fullName evidence="1">DUF4837 family protein</fullName>
    </submittedName>
</protein>
<sequence length="314" mass="36090">MKGRDIFCLGWAFMLLVMASCRERAFLPKSGGRLYEVVVVDDRDSLLYDVLSTRMEGLPQREPCFDVTELSSEQFTGNFRLARNIIMLKIDSTRYETTEMRMQRDAYARPQVVVSLTAPTQLELQKFLQKSEKTLLNYLIKSEMAVTLKRFYKEQNTQAEKTINEMFGATMRIAGNMTSSKKGNNFLWLSNNANSGMENICLYTISKADFKQQRDSVMRRNIPGERDNMFMTTAAITSTSVNKGKSVTIRGLWEMKNDAMGGPFVAYIRTDDGRKDSFLVAEAFVYAPETRKRNLTRRLETALYTLKSRPKAYR</sequence>
<evidence type="ECO:0000313" key="2">
    <source>
        <dbReference type="Proteomes" id="UP000321612"/>
    </source>
</evidence>
<keyword evidence="2" id="KW-1185">Reference proteome</keyword>
<comment type="caution">
    <text evidence="1">The sequence shown here is derived from an EMBL/GenBank/DDBJ whole genome shotgun (WGS) entry which is preliminary data.</text>
</comment>
<proteinExistence type="predicted"/>
<dbReference type="EMBL" id="SDIK01000030">
    <property type="protein sequence ID" value="TXJ62428.1"/>
    <property type="molecule type" value="Genomic_DNA"/>
</dbReference>
<dbReference type="Proteomes" id="UP000321612">
    <property type="component" value="Unassembled WGS sequence"/>
</dbReference>
<reference evidence="2" key="1">
    <citation type="submission" date="2019-05" db="EMBL/GenBank/DDBJ databases">
        <title>Prevotella brunnea sp. nov., isolated from a wound of a patient.</title>
        <authorList>
            <person name="Buhl M."/>
        </authorList>
    </citation>
    <scope>NUCLEOTIDE SEQUENCE [LARGE SCALE GENOMIC DNA]</scope>
    <source>
        <strain evidence="2">A2672</strain>
    </source>
</reference>
<evidence type="ECO:0000313" key="1">
    <source>
        <dbReference type="EMBL" id="TXJ62428.1"/>
    </source>
</evidence>
<dbReference type="InterPro" id="IPR032286">
    <property type="entry name" value="DUF4837"/>
</dbReference>